<evidence type="ECO:0000259" key="1">
    <source>
        <dbReference type="Pfam" id="PF01471"/>
    </source>
</evidence>
<dbReference type="Proteomes" id="UP001183410">
    <property type="component" value="Unassembled WGS sequence"/>
</dbReference>
<dbReference type="InterPro" id="IPR016047">
    <property type="entry name" value="M23ase_b-sheet_dom"/>
</dbReference>
<dbReference type="InterPro" id="IPR036366">
    <property type="entry name" value="PGBDSf"/>
</dbReference>
<dbReference type="PANTHER" id="PTHR21666:SF270">
    <property type="entry name" value="MUREIN HYDROLASE ACTIVATOR ENVC"/>
    <property type="match status" value="1"/>
</dbReference>
<name>A0ABU2JNV8_9ACTN</name>
<feature type="domain" description="Peptidoglycan binding-like" evidence="1">
    <location>
        <begin position="284"/>
        <end position="339"/>
    </location>
</feature>
<proteinExistence type="predicted"/>
<evidence type="ECO:0000313" key="4">
    <source>
        <dbReference type="Proteomes" id="UP001183410"/>
    </source>
</evidence>
<sequence length="341" mass="34175">MCQDHPARDSAGTDDHPAERYARGFSRRALLAGAGAGVGLALTGLPGSAHAAGAPDAEAAEAGARNVGAAALNGAWCTSAQGRFPAGGHFGAPRGAGPHAGQDISHPIGTAVYAAAAGTVIRRGVGVIGGRTGNGIVIQHAGGVYTYYGHLNAFRVANGARVAAGQRIADMGATGNVTGPHLHFETHSGSLGSVVNPVSFLAARGVDLDGGWPRLNPGAAGQRVRAVQLLLNQRGASLVVDGDYGSVSAAAARSFQAARGLTADGQIGPQTWPALVYSLQQGASGDHVRALQTALNKRSAGLVVDGAFGSVTATAVRTFQGLNQLVRDGLAGPVSWRALVG</sequence>
<reference evidence="4" key="1">
    <citation type="submission" date="2023-07" db="EMBL/GenBank/DDBJ databases">
        <title>30 novel species of actinomycetes from the DSMZ collection.</title>
        <authorList>
            <person name="Nouioui I."/>
        </authorList>
    </citation>
    <scope>NUCLEOTIDE SEQUENCE [LARGE SCALE GENOMIC DNA]</scope>
    <source>
        <strain evidence="4">DSM 44915</strain>
    </source>
</reference>
<dbReference type="Gene3D" id="2.70.70.10">
    <property type="entry name" value="Glucose Permease (Domain IIA)"/>
    <property type="match status" value="1"/>
</dbReference>
<organism evidence="3 4">
    <name type="scientific">Streptomyces chisholmiae</name>
    <dbReference type="NCBI Taxonomy" id="3075540"/>
    <lineage>
        <taxon>Bacteria</taxon>
        <taxon>Bacillati</taxon>
        <taxon>Actinomycetota</taxon>
        <taxon>Actinomycetes</taxon>
        <taxon>Kitasatosporales</taxon>
        <taxon>Streptomycetaceae</taxon>
        <taxon>Streptomyces</taxon>
    </lineage>
</organism>
<accession>A0ABU2JNV8</accession>
<protein>
    <submittedName>
        <fullName evidence="3">Peptidoglycan DD-metalloendopeptidase family protein</fullName>
    </submittedName>
</protein>
<feature type="domain" description="M23ase beta-sheet core" evidence="2">
    <location>
        <begin position="98"/>
        <end position="188"/>
    </location>
</feature>
<comment type="caution">
    <text evidence="3">The sequence shown here is derived from an EMBL/GenBank/DDBJ whole genome shotgun (WGS) entry which is preliminary data.</text>
</comment>
<feature type="domain" description="Peptidoglycan binding-like" evidence="1">
    <location>
        <begin position="221"/>
        <end position="275"/>
    </location>
</feature>
<dbReference type="SUPFAM" id="SSF47090">
    <property type="entry name" value="PGBD-like"/>
    <property type="match status" value="2"/>
</dbReference>
<keyword evidence="4" id="KW-1185">Reference proteome</keyword>
<dbReference type="PROSITE" id="PS51318">
    <property type="entry name" value="TAT"/>
    <property type="match status" value="1"/>
</dbReference>
<dbReference type="Gene3D" id="1.10.101.10">
    <property type="entry name" value="PGBD-like superfamily/PGBD"/>
    <property type="match status" value="2"/>
</dbReference>
<dbReference type="PANTHER" id="PTHR21666">
    <property type="entry name" value="PEPTIDASE-RELATED"/>
    <property type="match status" value="1"/>
</dbReference>
<dbReference type="SUPFAM" id="SSF51261">
    <property type="entry name" value="Duplicated hybrid motif"/>
    <property type="match status" value="1"/>
</dbReference>
<dbReference type="RefSeq" id="WP_311666430.1">
    <property type="nucleotide sequence ID" value="NZ_JAVREO010000004.1"/>
</dbReference>
<dbReference type="CDD" id="cd12797">
    <property type="entry name" value="M23_peptidase"/>
    <property type="match status" value="1"/>
</dbReference>
<dbReference type="Pfam" id="PF01551">
    <property type="entry name" value="Peptidase_M23"/>
    <property type="match status" value="1"/>
</dbReference>
<gene>
    <name evidence="3" type="ORF">RM844_08900</name>
</gene>
<dbReference type="InterPro" id="IPR011055">
    <property type="entry name" value="Dup_hybrid_motif"/>
</dbReference>
<dbReference type="InterPro" id="IPR050570">
    <property type="entry name" value="Cell_wall_metabolism_enzyme"/>
</dbReference>
<evidence type="ECO:0000313" key="3">
    <source>
        <dbReference type="EMBL" id="MDT0266413.1"/>
    </source>
</evidence>
<dbReference type="EMBL" id="JAVREO010000004">
    <property type="protein sequence ID" value="MDT0266413.1"/>
    <property type="molecule type" value="Genomic_DNA"/>
</dbReference>
<dbReference type="InterPro" id="IPR006311">
    <property type="entry name" value="TAT_signal"/>
</dbReference>
<evidence type="ECO:0000259" key="2">
    <source>
        <dbReference type="Pfam" id="PF01551"/>
    </source>
</evidence>
<dbReference type="InterPro" id="IPR002477">
    <property type="entry name" value="Peptidoglycan-bd-like"/>
</dbReference>
<dbReference type="Pfam" id="PF01471">
    <property type="entry name" value="PG_binding_1"/>
    <property type="match status" value="2"/>
</dbReference>
<dbReference type="InterPro" id="IPR036365">
    <property type="entry name" value="PGBD-like_sf"/>
</dbReference>